<dbReference type="InterPro" id="IPR026669">
    <property type="entry name" value="Arsenite_MeTrfase-like"/>
</dbReference>
<accession>A0A7J7L554</accession>
<dbReference type="SUPFAM" id="SSF53335">
    <property type="entry name" value="S-adenosyl-L-methionine-dependent methyltransferases"/>
    <property type="match status" value="1"/>
</dbReference>
<dbReference type="Gene3D" id="3.90.660.20">
    <property type="entry name" value="Protoporphyrinogen oxidase, mitochondrial, domain 2"/>
    <property type="match status" value="1"/>
</dbReference>
<evidence type="ECO:0000313" key="3">
    <source>
        <dbReference type="EMBL" id="KAF6137737.1"/>
    </source>
</evidence>
<evidence type="ECO:0000259" key="1">
    <source>
        <dbReference type="Pfam" id="PF01593"/>
    </source>
</evidence>
<dbReference type="Pfam" id="PF13456">
    <property type="entry name" value="RVT_3"/>
    <property type="match status" value="1"/>
</dbReference>
<dbReference type="Gene3D" id="1.10.3110.10">
    <property type="entry name" value="protoporphyrinogen ix oxidase, domain 3"/>
    <property type="match status" value="1"/>
</dbReference>
<evidence type="ECO:0000259" key="2">
    <source>
        <dbReference type="Pfam" id="PF13456"/>
    </source>
</evidence>
<dbReference type="InterPro" id="IPR002156">
    <property type="entry name" value="RNaseH_domain"/>
</dbReference>
<dbReference type="OrthoDB" id="5977668at2759"/>
<evidence type="ECO:0008006" key="5">
    <source>
        <dbReference type="Google" id="ProtNLM"/>
    </source>
</evidence>
<dbReference type="InterPro" id="IPR036188">
    <property type="entry name" value="FAD/NAD-bd_sf"/>
</dbReference>
<dbReference type="InterPro" id="IPR029063">
    <property type="entry name" value="SAM-dependent_MTases_sf"/>
</dbReference>
<dbReference type="GO" id="GO:0004523">
    <property type="term" value="F:RNA-DNA hybrid ribonuclease activity"/>
    <property type="evidence" value="ECO:0007669"/>
    <property type="project" value="InterPro"/>
</dbReference>
<dbReference type="Gene3D" id="3.50.50.60">
    <property type="entry name" value="FAD/NAD(P)-binding domain"/>
    <property type="match status" value="1"/>
</dbReference>
<organism evidence="3 4">
    <name type="scientific">Kingdonia uniflora</name>
    <dbReference type="NCBI Taxonomy" id="39325"/>
    <lineage>
        <taxon>Eukaryota</taxon>
        <taxon>Viridiplantae</taxon>
        <taxon>Streptophyta</taxon>
        <taxon>Embryophyta</taxon>
        <taxon>Tracheophyta</taxon>
        <taxon>Spermatophyta</taxon>
        <taxon>Magnoliopsida</taxon>
        <taxon>Ranunculales</taxon>
        <taxon>Circaeasteraceae</taxon>
        <taxon>Kingdonia</taxon>
    </lineage>
</organism>
<dbReference type="PANTHER" id="PTHR43675">
    <property type="entry name" value="ARSENITE METHYLTRANSFERASE"/>
    <property type="match status" value="1"/>
</dbReference>
<feature type="domain" description="RNase H type-1" evidence="2">
    <location>
        <begin position="61"/>
        <end position="177"/>
    </location>
</feature>
<dbReference type="SUPFAM" id="SSF51905">
    <property type="entry name" value="FAD/NAD(P)-binding domain"/>
    <property type="match status" value="1"/>
</dbReference>
<dbReference type="Proteomes" id="UP000541444">
    <property type="component" value="Unassembled WGS sequence"/>
</dbReference>
<gene>
    <name evidence="3" type="ORF">GIB67_040445</name>
</gene>
<dbReference type="PANTHER" id="PTHR43675:SF30">
    <property type="entry name" value="CYCLOPROPANE-FATTY-ACYL-PHOSPHOLIPID SYNTHASE"/>
    <property type="match status" value="1"/>
</dbReference>
<dbReference type="Pfam" id="PF01593">
    <property type="entry name" value="Amino_oxidase"/>
    <property type="match status" value="1"/>
</dbReference>
<evidence type="ECO:0000313" key="4">
    <source>
        <dbReference type="Proteomes" id="UP000541444"/>
    </source>
</evidence>
<dbReference type="EMBL" id="JACGCM010002624">
    <property type="protein sequence ID" value="KAF6137737.1"/>
    <property type="molecule type" value="Genomic_DNA"/>
</dbReference>
<dbReference type="GO" id="GO:0016491">
    <property type="term" value="F:oxidoreductase activity"/>
    <property type="evidence" value="ECO:0007669"/>
    <property type="project" value="InterPro"/>
</dbReference>
<proteinExistence type="predicted"/>
<dbReference type="InterPro" id="IPR044730">
    <property type="entry name" value="RNase_H-like_dom_plant"/>
</dbReference>
<dbReference type="Pfam" id="PF02353">
    <property type="entry name" value="CMAS"/>
    <property type="match status" value="1"/>
</dbReference>
<dbReference type="GO" id="GO:0008168">
    <property type="term" value="F:methyltransferase activity"/>
    <property type="evidence" value="ECO:0007669"/>
    <property type="project" value="TreeGrafter"/>
</dbReference>
<protein>
    <recommendedName>
        <fullName evidence="5">Cyclopropane-fatty-acyl-phospholipid synthase</fullName>
    </recommendedName>
</protein>
<dbReference type="CDD" id="cd02440">
    <property type="entry name" value="AdoMet_MTases"/>
    <property type="match status" value="1"/>
</dbReference>
<name>A0A7J7L554_9MAGN</name>
<sequence>MANQDQNVPLVQTDGRHFRGDRFTGYHTYIRDWGLNPIIKQPRQIEWIKWKQDIKQMIVLNVDGCCSQDRKALGGIFRLPNGIPIVAFNRPVLEDVGIRCVETKAICEGFKVADRLGFKSLCVQADSEFAVKVINGDYKQPWSCITDLRNVKNVISGMDDCLIMNKKREGNKPVDYITSEMDIQEDYVFFPCNFPPQLVNLCITDINSKRYPRIQVSPNILLPPDYRGGNNELQSLTNDYTYARCTRSVSIVPPAYYAHLAAFRARYYIEDNSKATDHMFLRARYDLLVVFRIKLVPLHICFFGWVTCPNMMEFFDSLGVETEMTDISVAVSLDEGRSYEWGTRNGLSSLFAQKKSILNPYFYRMIREILKFKDEVIKSVEDLESNPDIHSNETLEHFVKSHGYSELFQKAYLLPLCALIWSSPSEDVLSFSAFSVLSFFRNHQQLLQILGRPQWLTEREGSHSYVHKVREELESKGCHIRTGCAVQSITTYNGGCTVSADDGSQEMFNACIVDVHARNALTILGKQASSEETRILGAFQYVKSDAYLHRDKSLMPKNPTTWSAWNFLGTTDKKKCITETELPLLVTFNPPIKPENTLLKWSKSHPIPSVAASKASLELNAIQGKRGIWFCGTYQGNGFHEDGLEGGTVAAHSILGKTCSLSRSIKPMVPSLIETGARLFVTRFLKSFITMGSLTLLEEGGTVISFGSIDEKTRVKSVVKVHNPQFYSKVATQADLGFAEAYIDGDISFVDRNGLENFFEIFIINRESHTAAKKRYGKRGWWTPLLLTAGYGSAKYFLRHVLRTNTLSQARKNISLHYDLSNDLFKLFLDETMTYSTAIFKEENEDLKIGQLRKISTLIQKARIEKHHEILEIGCGWGGLAIEVVKQTGCRYTGVTLSQEQLTYSEQKVKETGLQDNITFILCDYRQLPLNKKYDRIISNEMIEAVGHEYMEEYFSCCDAALAENGLLVLQFTSMPDERYEEYRRSSDFIKEYIFPGGCAPSLSRVTSAMVAASRLCVEHCENIGGHYYQTLRYWRDNLLKNQSSNAMKFFVPSKIMKLGFDENFIRTYEYYFMYAGTGFKTNTLGNYQIVFSRPGNVATLGNPYKQVPFIFDNSQFEGGETT</sequence>
<dbReference type="Gene3D" id="3.40.50.150">
    <property type="entry name" value="Vaccinia Virus protein VP39"/>
    <property type="match status" value="1"/>
</dbReference>
<dbReference type="GO" id="GO:0003676">
    <property type="term" value="F:nucleic acid binding"/>
    <property type="evidence" value="ECO:0007669"/>
    <property type="project" value="InterPro"/>
</dbReference>
<dbReference type="Gene3D" id="3.30.420.10">
    <property type="entry name" value="Ribonuclease H-like superfamily/Ribonuclease H"/>
    <property type="match status" value="2"/>
</dbReference>
<dbReference type="InterPro" id="IPR002937">
    <property type="entry name" value="Amino_oxidase"/>
</dbReference>
<keyword evidence="4" id="KW-1185">Reference proteome</keyword>
<dbReference type="InterPro" id="IPR036397">
    <property type="entry name" value="RNaseH_sf"/>
</dbReference>
<dbReference type="InterPro" id="IPR012337">
    <property type="entry name" value="RNaseH-like_sf"/>
</dbReference>
<dbReference type="AlphaFoldDB" id="A0A7J7L554"/>
<comment type="caution">
    <text evidence="3">The sequence shown here is derived from an EMBL/GenBank/DDBJ whole genome shotgun (WGS) entry which is preliminary data.</text>
</comment>
<dbReference type="CDD" id="cd06222">
    <property type="entry name" value="RNase_H_like"/>
    <property type="match status" value="1"/>
</dbReference>
<feature type="domain" description="Amine oxidase" evidence="1">
    <location>
        <begin position="307"/>
        <end position="520"/>
    </location>
</feature>
<dbReference type="SUPFAM" id="SSF53098">
    <property type="entry name" value="Ribonuclease H-like"/>
    <property type="match status" value="2"/>
</dbReference>
<reference evidence="3 4" key="1">
    <citation type="journal article" date="2020" name="IScience">
        <title>Genome Sequencing of the Endangered Kingdonia uniflora (Circaeasteraceae, Ranunculales) Reveals Potential Mechanisms of Evolutionary Specialization.</title>
        <authorList>
            <person name="Sun Y."/>
            <person name="Deng T."/>
            <person name="Zhang A."/>
            <person name="Moore M.J."/>
            <person name="Landis J.B."/>
            <person name="Lin N."/>
            <person name="Zhang H."/>
            <person name="Zhang X."/>
            <person name="Huang J."/>
            <person name="Zhang X."/>
            <person name="Sun H."/>
            <person name="Wang H."/>
        </authorList>
    </citation>
    <scope>NUCLEOTIDE SEQUENCE [LARGE SCALE GENOMIC DNA]</scope>
    <source>
        <strain evidence="3">TB1705</strain>
        <tissue evidence="3">Leaf</tissue>
    </source>
</reference>